<dbReference type="AlphaFoldDB" id="A0A5B7DEU1"/>
<protein>
    <submittedName>
        <fullName evidence="2">Uncharacterized protein</fullName>
    </submittedName>
</protein>
<accession>A0A5B7DEU1</accession>
<evidence type="ECO:0000313" key="2">
    <source>
        <dbReference type="EMBL" id="MPC19606.1"/>
    </source>
</evidence>
<dbReference type="Proteomes" id="UP000324222">
    <property type="component" value="Unassembled WGS sequence"/>
</dbReference>
<organism evidence="2 3">
    <name type="scientific">Portunus trituberculatus</name>
    <name type="common">Swimming crab</name>
    <name type="synonym">Neptunus trituberculatus</name>
    <dbReference type="NCBI Taxonomy" id="210409"/>
    <lineage>
        <taxon>Eukaryota</taxon>
        <taxon>Metazoa</taxon>
        <taxon>Ecdysozoa</taxon>
        <taxon>Arthropoda</taxon>
        <taxon>Crustacea</taxon>
        <taxon>Multicrustacea</taxon>
        <taxon>Malacostraca</taxon>
        <taxon>Eumalacostraca</taxon>
        <taxon>Eucarida</taxon>
        <taxon>Decapoda</taxon>
        <taxon>Pleocyemata</taxon>
        <taxon>Brachyura</taxon>
        <taxon>Eubrachyura</taxon>
        <taxon>Portunoidea</taxon>
        <taxon>Portunidae</taxon>
        <taxon>Portuninae</taxon>
        <taxon>Portunus</taxon>
    </lineage>
</organism>
<evidence type="ECO:0000313" key="3">
    <source>
        <dbReference type="Proteomes" id="UP000324222"/>
    </source>
</evidence>
<evidence type="ECO:0000256" key="1">
    <source>
        <dbReference type="SAM" id="MobiDB-lite"/>
    </source>
</evidence>
<gene>
    <name evidence="2" type="ORF">E2C01_012525</name>
</gene>
<keyword evidence="3" id="KW-1185">Reference proteome</keyword>
<comment type="caution">
    <text evidence="2">The sequence shown here is derived from an EMBL/GenBank/DDBJ whole genome shotgun (WGS) entry which is preliminary data.</text>
</comment>
<feature type="region of interest" description="Disordered" evidence="1">
    <location>
        <begin position="1"/>
        <end position="49"/>
    </location>
</feature>
<name>A0A5B7DEU1_PORTR</name>
<sequence>MTPCAEGTGEVLGTTGVGGAGPVTREWRGTSSGTGSYDTHPHTSGTSHHPTLAMALQQHPRPAAFTTPCSVLTGLPAPRQTLTVICCTSNMDFPEHTLPNKGLRDAVRYYGKEIPPEHY</sequence>
<proteinExistence type="predicted"/>
<dbReference type="EMBL" id="VSRR010000785">
    <property type="protein sequence ID" value="MPC19606.1"/>
    <property type="molecule type" value="Genomic_DNA"/>
</dbReference>
<feature type="compositionally biased region" description="Low complexity" evidence="1">
    <location>
        <begin position="1"/>
        <end position="14"/>
    </location>
</feature>
<reference evidence="2 3" key="1">
    <citation type="submission" date="2019-05" db="EMBL/GenBank/DDBJ databases">
        <title>Another draft genome of Portunus trituberculatus and its Hox gene families provides insights of decapod evolution.</title>
        <authorList>
            <person name="Jeong J.-H."/>
            <person name="Song I."/>
            <person name="Kim S."/>
            <person name="Choi T."/>
            <person name="Kim D."/>
            <person name="Ryu S."/>
            <person name="Kim W."/>
        </authorList>
    </citation>
    <scope>NUCLEOTIDE SEQUENCE [LARGE SCALE GENOMIC DNA]</scope>
    <source>
        <tissue evidence="2">Muscle</tissue>
    </source>
</reference>